<evidence type="ECO:0000256" key="1">
    <source>
        <dbReference type="SAM" id="Phobius"/>
    </source>
</evidence>
<dbReference type="EMBL" id="LRGB01012901">
    <property type="protein sequence ID" value="KZR99704.1"/>
    <property type="molecule type" value="Genomic_DNA"/>
</dbReference>
<protein>
    <submittedName>
        <fullName evidence="2">Uncharacterized protein</fullName>
    </submittedName>
</protein>
<keyword evidence="3" id="KW-1185">Reference proteome</keyword>
<gene>
    <name evidence="2" type="ORF">APZ42_004332</name>
</gene>
<evidence type="ECO:0000313" key="3">
    <source>
        <dbReference type="Proteomes" id="UP000076858"/>
    </source>
</evidence>
<keyword evidence="1" id="KW-0472">Membrane</keyword>
<keyword evidence="1" id="KW-0812">Transmembrane</keyword>
<keyword evidence="1" id="KW-1133">Transmembrane helix</keyword>
<dbReference type="Proteomes" id="UP000076858">
    <property type="component" value="Unassembled WGS sequence"/>
</dbReference>
<comment type="caution">
    <text evidence="2">The sequence shown here is derived from an EMBL/GenBank/DDBJ whole genome shotgun (WGS) entry which is preliminary data.</text>
</comment>
<reference evidence="2 3" key="1">
    <citation type="submission" date="2016-03" db="EMBL/GenBank/DDBJ databases">
        <title>EvidentialGene: Evidence-directed Construction of Genes on Genomes.</title>
        <authorList>
            <person name="Gilbert D.G."/>
            <person name="Choi J.-H."/>
            <person name="Mockaitis K."/>
            <person name="Colbourne J."/>
            <person name="Pfrender M."/>
        </authorList>
    </citation>
    <scope>NUCLEOTIDE SEQUENCE [LARGE SCALE GENOMIC DNA]</scope>
    <source>
        <strain evidence="2 3">Xinb3</strain>
        <tissue evidence="2">Complete organism</tissue>
    </source>
</reference>
<proteinExistence type="predicted"/>
<evidence type="ECO:0000313" key="2">
    <source>
        <dbReference type="EMBL" id="KZR99704.1"/>
    </source>
</evidence>
<feature type="transmembrane region" description="Helical" evidence="1">
    <location>
        <begin position="59"/>
        <end position="78"/>
    </location>
</feature>
<sequence length="122" mass="14033">MEYVRCRNRITLGSPTIRQQKQKEMSRNYADEVESIISRPSTLTAVGECACAFTFHQTFVFFFFVLSFFIAAHTHTYTNTQKKQRRGIATTTTHKCLISQECAGRSGRSPRDPVVDRLLYDD</sequence>
<name>A0A164H4M6_9CRUS</name>
<accession>A0A164H4M6</accession>
<organism evidence="2 3">
    <name type="scientific">Daphnia magna</name>
    <dbReference type="NCBI Taxonomy" id="35525"/>
    <lineage>
        <taxon>Eukaryota</taxon>
        <taxon>Metazoa</taxon>
        <taxon>Ecdysozoa</taxon>
        <taxon>Arthropoda</taxon>
        <taxon>Crustacea</taxon>
        <taxon>Branchiopoda</taxon>
        <taxon>Diplostraca</taxon>
        <taxon>Cladocera</taxon>
        <taxon>Anomopoda</taxon>
        <taxon>Daphniidae</taxon>
        <taxon>Daphnia</taxon>
    </lineage>
</organism>
<dbReference type="AlphaFoldDB" id="A0A164H4M6"/>